<feature type="domain" description="Anti-sigma-28 factor FlgM C-terminal" evidence="2">
    <location>
        <begin position="36"/>
        <end position="80"/>
    </location>
</feature>
<organism evidence="3 4">
    <name type="scientific">Photobacterium aquae</name>
    <dbReference type="NCBI Taxonomy" id="1195763"/>
    <lineage>
        <taxon>Bacteria</taxon>
        <taxon>Pseudomonadati</taxon>
        <taxon>Pseudomonadota</taxon>
        <taxon>Gammaproteobacteria</taxon>
        <taxon>Vibrionales</taxon>
        <taxon>Vibrionaceae</taxon>
        <taxon>Photobacterium</taxon>
    </lineage>
</organism>
<dbReference type="Pfam" id="PF04316">
    <property type="entry name" value="FlgM"/>
    <property type="match status" value="1"/>
</dbReference>
<evidence type="ECO:0000256" key="1">
    <source>
        <dbReference type="SAM" id="MobiDB-lite"/>
    </source>
</evidence>
<dbReference type="EMBL" id="LDOT01000009">
    <property type="protein sequence ID" value="KLV06612.1"/>
    <property type="molecule type" value="Genomic_DNA"/>
</dbReference>
<feature type="region of interest" description="Disordered" evidence="1">
    <location>
        <begin position="1"/>
        <end position="51"/>
    </location>
</feature>
<feature type="compositionally biased region" description="Basic and acidic residues" evidence="1">
    <location>
        <begin position="40"/>
        <end position="51"/>
    </location>
</feature>
<proteinExistence type="predicted"/>
<keyword evidence="4" id="KW-1185">Reference proteome</keyword>
<evidence type="ECO:0000313" key="3">
    <source>
        <dbReference type="EMBL" id="KLV06612.1"/>
    </source>
</evidence>
<dbReference type="OrthoDB" id="6604101at2"/>
<dbReference type="PATRIC" id="fig|1195763.3.peg.1766"/>
<accession>A0A0J1JWD8</accession>
<dbReference type="SUPFAM" id="SSF101498">
    <property type="entry name" value="Anti-sigma factor FlgM"/>
    <property type="match status" value="1"/>
</dbReference>
<dbReference type="InterPro" id="IPR031316">
    <property type="entry name" value="FlgM_C"/>
</dbReference>
<reference evidence="3 4" key="1">
    <citation type="submission" date="2015-05" db="EMBL/GenBank/DDBJ databases">
        <title>Photobacterium galathea sp. nov.</title>
        <authorList>
            <person name="Machado H."/>
            <person name="Gram L."/>
        </authorList>
    </citation>
    <scope>NUCLEOTIDE SEQUENCE [LARGE SCALE GENOMIC DNA]</scope>
    <source>
        <strain evidence="3 4">CGMCC 1.12159</strain>
    </source>
</reference>
<dbReference type="InterPro" id="IPR035890">
    <property type="entry name" value="Anti-sigma-28_factor_FlgM_sf"/>
</dbReference>
<comment type="caution">
    <text evidence="3">The sequence shown here is derived from an EMBL/GenBank/DDBJ whole genome shotgun (WGS) entry which is preliminary data.</text>
</comment>
<evidence type="ECO:0000259" key="2">
    <source>
        <dbReference type="Pfam" id="PF04316"/>
    </source>
</evidence>
<dbReference type="STRING" id="1195763.ABT56_08285"/>
<name>A0A0J1JWD8_9GAMM</name>
<protein>
    <recommendedName>
        <fullName evidence="2">Anti-sigma-28 factor FlgM C-terminal domain-containing protein</fullName>
    </recommendedName>
</protein>
<evidence type="ECO:0000313" key="4">
    <source>
        <dbReference type="Proteomes" id="UP000036097"/>
    </source>
</evidence>
<dbReference type="Proteomes" id="UP000036097">
    <property type="component" value="Unassembled WGS sequence"/>
</dbReference>
<sequence length="86" mass="9212">MIGKVTFNTQPTLRPTSAAEAKPASDVAPAKNNLSPMQQAKHDAAQHSDVDMDKVAAAKALLRSRDNSVNLDSLADKMLDFYQGDA</sequence>
<dbReference type="AlphaFoldDB" id="A0A0J1JWD8"/>
<dbReference type="RefSeq" id="WP_047878405.1">
    <property type="nucleotide sequence ID" value="NZ_LDOT01000009.1"/>
</dbReference>
<feature type="compositionally biased region" description="Polar residues" evidence="1">
    <location>
        <begin position="1"/>
        <end position="15"/>
    </location>
</feature>
<gene>
    <name evidence="3" type="ORF">ABT56_08285</name>
</gene>